<dbReference type="AlphaFoldDB" id="A0A8J5D1E9"/>
<name>A0A8J5D1E9_CHIOP</name>
<organism evidence="2 3">
    <name type="scientific">Chionoecetes opilio</name>
    <name type="common">Atlantic snow crab</name>
    <name type="synonym">Cancer opilio</name>
    <dbReference type="NCBI Taxonomy" id="41210"/>
    <lineage>
        <taxon>Eukaryota</taxon>
        <taxon>Metazoa</taxon>
        <taxon>Ecdysozoa</taxon>
        <taxon>Arthropoda</taxon>
        <taxon>Crustacea</taxon>
        <taxon>Multicrustacea</taxon>
        <taxon>Malacostraca</taxon>
        <taxon>Eumalacostraca</taxon>
        <taxon>Eucarida</taxon>
        <taxon>Decapoda</taxon>
        <taxon>Pleocyemata</taxon>
        <taxon>Brachyura</taxon>
        <taxon>Eubrachyura</taxon>
        <taxon>Majoidea</taxon>
        <taxon>Majidae</taxon>
        <taxon>Chionoecetes</taxon>
    </lineage>
</organism>
<keyword evidence="3" id="KW-1185">Reference proteome</keyword>
<dbReference type="EMBL" id="JACEEZ010002408">
    <property type="protein sequence ID" value="KAG0728251.1"/>
    <property type="molecule type" value="Genomic_DNA"/>
</dbReference>
<accession>A0A8J5D1E9</accession>
<comment type="caution">
    <text evidence="2">The sequence shown here is derived from an EMBL/GenBank/DDBJ whole genome shotgun (WGS) entry which is preliminary data.</text>
</comment>
<evidence type="ECO:0000313" key="3">
    <source>
        <dbReference type="Proteomes" id="UP000770661"/>
    </source>
</evidence>
<gene>
    <name evidence="2" type="ORF">GWK47_032875</name>
</gene>
<keyword evidence="1" id="KW-0472">Membrane</keyword>
<evidence type="ECO:0000313" key="2">
    <source>
        <dbReference type="EMBL" id="KAG0728251.1"/>
    </source>
</evidence>
<reference evidence="2" key="1">
    <citation type="submission" date="2020-07" db="EMBL/GenBank/DDBJ databases">
        <title>The High-quality genome of the commercially important snow crab, Chionoecetes opilio.</title>
        <authorList>
            <person name="Jeong J.-H."/>
            <person name="Ryu S."/>
        </authorList>
    </citation>
    <scope>NUCLEOTIDE SEQUENCE</scope>
    <source>
        <strain evidence="2">MADBK_172401_WGS</strain>
        <tissue evidence="2">Digestive gland</tissue>
    </source>
</reference>
<dbReference type="OrthoDB" id="7936313at2759"/>
<feature type="transmembrane region" description="Helical" evidence="1">
    <location>
        <begin position="97"/>
        <end position="114"/>
    </location>
</feature>
<keyword evidence="1" id="KW-1133">Transmembrane helix</keyword>
<keyword evidence="1" id="KW-0812">Transmembrane</keyword>
<dbReference type="Proteomes" id="UP000770661">
    <property type="component" value="Unassembled WGS sequence"/>
</dbReference>
<protein>
    <submittedName>
        <fullName evidence="2">Uncharacterized protein</fullName>
    </submittedName>
</protein>
<proteinExistence type="predicted"/>
<sequence length="1122" mass="121959">MADSGRRVRWHGRCRPIDEAGNSGVLSACRIPASEVRSGRARLEVFGVTVLGREVTRAGSENSSSLHLPPQGQHFLPQESSLAATRVKMGEGGGGRGAAMLMLVMMVAVSLVTADENLNMDYMNPEALGSGDEEMQALLSDGSTEAKDLQEMFTGGKPRTVGDLLRATYEALDHGQVQLIKSLKEQAHRYNKGECEQREGKAGVRVEGVRTHVHDNYLYIVLGSSHSRLVSVVCVGIAARRAMLPQVITRRGVLGALHLMPAGGNLYLVVGESHYSAPGDGKGRSGLYKLVGDFFDEQENLNMDASGVRDITSFSSSSKRFIVLGMENSDGSRVYALHTRAHRFTQRAMEHQAVTLTLAQRLDERRVLRLATFRDQTDLKHFVVVLRRVSPSVVYWWNGHRLARWQTLDTHHAPAMGGSLALLPLSNYEHLIFASAGAVRDMQATQVGQDYMLLYVCEGPVNRLEARLVHLEDLSEGSEPQSQVISCLDDLRAKLDARRKDVASLQQVVDADLLMTVDRPQVWSGPISVPEVWVEQKSSLQHTVVIPPGSGGNKSLGEYESLVTRLQAEVKDIQAGLGSVLYYTGAQTVHNLVSAASLVTSQAHFDVVSVSRLHGVPLTSLSHEVLLDGADQIIAGHFQIAKLSAQRLTTRGHHPPGSINGMLTADFMRLSVADQVVTGRHNYRSLTAGRICHTHCDQNLPIMLNGLDTSTLVTHGAHVTFTARKTFRRVLIRDALDVATINGVSLAELFSQVIFTDVGVTQVLGGRHAIQRLTVGGNLNVGAVNGVNVAELEQTVVKKHGDYRLAGSLVYKRDLTVRGDAAVHIVNGVTGAQIFLLDIPVTVTGFYNFARATVTGALRSDNINGVNLSEEAVLLDLDQNIQGRVRFLQSVKVTGPAGVRMGDGATVNGVDPSEVAAGKRVKGVTSTGGTVTVVVEERMNVTSMTVSGNIVIASVNGMDLTDLERRFWRKSVAQEINVAVHIRNAVFLGGVEGSTLNGHAITDYLRLNANQRITGRYTFQGRAEVRGNLVVAKGRKVAGVEVSTLTSRIVTMNTGQTIEGEVIFSGRVTVVNDMDVRGDFTALQVLSRALRLDQTYKAHWLVRFIRLSETLNPDISKDIETH</sequence>
<evidence type="ECO:0000256" key="1">
    <source>
        <dbReference type="SAM" id="Phobius"/>
    </source>
</evidence>